<comment type="caution">
    <text evidence="1">The sequence shown here is derived from an EMBL/GenBank/DDBJ whole genome shotgun (WGS) entry which is preliminary data.</text>
</comment>
<dbReference type="EMBL" id="NCVQ01000006">
    <property type="protein sequence ID" value="PWZ22887.1"/>
    <property type="molecule type" value="Genomic_DNA"/>
</dbReference>
<evidence type="ECO:0000313" key="1">
    <source>
        <dbReference type="EMBL" id="PWZ22887.1"/>
    </source>
</evidence>
<proteinExistence type="predicted"/>
<accession>A0A3L6EU84</accession>
<name>A0A3L6EU84_MAIZE</name>
<protein>
    <submittedName>
        <fullName evidence="1">Uncharacterized protein</fullName>
    </submittedName>
</protein>
<gene>
    <name evidence="1" type="ORF">Zm00014a_010731</name>
</gene>
<sequence>KSIENHRKIVKG</sequence>
<dbReference type="Proteomes" id="UP000251960">
    <property type="component" value="Chromosome 5"/>
</dbReference>
<organism evidence="1">
    <name type="scientific">Zea mays</name>
    <name type="common">Maize</name>
    <dbReference type="NCBI Taxonomy" id="4577"/>
    <lineage>
        <taxon>Eukaryota</taxon>
        <taxon>Viridiplantae</taxon>
        <taxon>Streptophyta</taxon>
        <taxon>Embryophyta</taxon>
        <taxon>Tracheophyta</taxon>
        <taxon>Spermatophyta</taxon>
        <taxon>Magnoliopsida</taxon>
        <taxon>Liliopsida</taxon>
        <taxon>Poales</taxon>
        <taxon>Poaceae</taxon>
        <taxon>PACMAD clade</taxon>
        <taxon>Panicoideae</taxon>
        <taxon>Andropogonodae</taxon>
        <taxon>Andropogoneae</taxon>
        <taxon>Tripsacinae</taxon>
        <taxon>Zea</taxon>
    </lineage>
</organism>
<feature type="non-terminal residue" evidence="1">
    <location>
        <position position="1"/>
    </location>
</feature>
<reference evidence="1" key="1">
    <citation type="journal article" date="2018" name="Nat. Genet.">
        <title>Extensive intraspecific gene order and gene structural variations between Mo17 and other maize genomes.</title>
        <authorList>
            <person name="Sun S."/>
            <person name="Zhou Y."/>
            <person name="Chen J."/>
            <person name="Shi J."/>
            <person name="Zhao H."/>
            <person name="Zhao H."/>
            <person name="Song W."/>
            <person name="Zhang M."/>
            <person name="Cui Y."/>
            <person name="Dong X."/>
            <person name="Liu H."/>
            <person name="Ma X."/>
            <person name="Jiao Y."/>
            <person name="Wang B."/>
            <person name="Wei X."/>
            <person name="Stein J.C."/>
            <person name="Glaubitz J.C."/>
            <person name="Lu F."/>
            <person name="Yu G."/>
            <person name="Liang C."/>
            <person name="Fengler K."/>
            <person name="Li B."/>
            <person name="Rafalski A."/>
            <person name="Schnable P.S."/>
            <person name="Ware D.H."/>
            <person name="Buckler E.S."/>
            <person name="Lai J."/>
        </authorList>
    </citation>
    <scope>NUCLEOTIDE SEQUENCE [LARGE SCALE GENOMIC DNA]</scope>
    <source>
        <tissue evidence="1">Seedling</tissue>
    </source>
</reference>